<dbReference type="OrthoDB" id="193002at2759"/>
<dbReference type="AlphaFoldDB" id="W7U420"/>
<proteinExistence type="predicted"/>
<name>W7U420_9STRA</name>
<dbReference type="Proteomes" id="UP000019335">
    <property type="component" value="Chromosome 6"/>
</dbReference>
<accession>W7U420</accession>
<reference evidence="1 2" key="1">
    <citation type="journal article" date="2014" name="Mol. Plant">
        <title>Chromosome Scale Genome Assembly and Transcriptome Profiling of Nannochloropsis gaditana in Nitrogen Depletion.</title>
        <authorList>
            <person name="Corteggiani Carpinelli E."/>
            <person name="Telatin A."/>
            <person name="Vitulo N."/>
            <person name="Forcato C."/>
            <person name="D'Angelo M."/>
            <person name="Schiavon R."/>
            <person name="Vezzi A."/>
            <person name="Giacometti G.M."/>
            <person name="Morosinotto T."/>
            <person name="Valle G."/>
        </authorList>
    </citation>
    <scope>NUCLEOTIDE SEQUENCE [LARGE SCALE GENOMIC DNA]</scope>
    <source>
        <strain evidence="1 2">B-31</strain>
    </source>
</reference>
<evidence type="ECO:0000313" key="2">
    <source>
        <dbReference type="Proteomes" id="UP000019335"/>
    </source>
</evidence>
<comment type="caution">
    <text evidence="1">The sequence shown here is derived from an EMBL/GenBank/DDBJ whole genome shotgun (WGS) entry which is preliminary data.</text>
</comment>
<evidence type="ECO:0000313" key="1">
    <source>
        <dbReference type="EMBL" id="EWM27681.1"/>
    </source>
</evidence>
<sequence>MLERSTRPRAPNSPITKRAMPNWWNLPFRDFVVKEVMRPGFREFAVGAAVVFFGLGLKINAGITDKDREESPYYQDFLAPKKEGPHGFSCLRGVDLTRSRGDLCAAWAVCATGFCFPKEEKWGS</sequence>
<organism evidence="1 2">
    <name type="scientific">Nannochloropsis gaditana</name>
    <dbReference type="NCBI Taxonomy" id="72520"/>
    <lineage>
        <taxon>Eukaryota</taxon>
        <taxon>Sar</taxon>
        <taxon>Stramenopiles</taxon>
        <taxon>Ochrophyta</taxon>
        <taxon>Eustigmatophyceae</taxon>
        <taxon>Eustigmatales</taxon>
        <taxon>Monodopsidaceae</taxon>
        <taxon>Nannochloropsis</taxon>
    </lineage>
</organism>
<protein>
    <submittedName>
        <fullName evidence="1">Uncharacterized protein</fullName>
    </submittedName>
</protein>
<dbReference type="EMBL" id="AZIL01000425">
    <property type="protein sequence ID" value="EWM27681.1"/>
    <property type="molecule type" value="Genomic_DNA"/>
</dbReference>
<gene>
    <name evidence="1" type="ORF">Naga_100104g6</name>
</gene>
<keyword evidence="2" id="KW-1185">Reference proteome</keyword>